<dbReference type="AlphaFoldDB" id="A0AAD4LDM4"/>
<dbReference type="CDD" id="cd12087">
    <property type="entry name" value="TM_EGFR-like"/>
    <property type="match status" value="1"/>
</dbReference>
<feature type="compositionally biased region" description="Low complexity" evidence="1">
    <location>
        <begin position="152"/>
        <end position="164"/>
    </location>
</feature>
<feature type="compositionally biased region" description="Polar residues" evidence="1">
    <location>
        <begin position="363"/>
        <end position="394"/>
    </location>
</feature>
<keyword evidence="2" id="KW-0812">Transmembrane</keyword>
<accession>A0AAD4LDM4</accession>
<feature type="compositionally biased region" description="Pro residues" evidence="1">
    <location>
        <begin position="407"/>
        <end position="418"/>
    </location>
</feature>
<reference evidence="3" key="1">
    <citation type="submission" date="2022-01" db="EMBL/GenBank/DDBJ databases">
        <title>Comparative genomics reveals a dynamic genome evolution in the ectomycorrhizal milk-cap (Lactarius) mushrooms.</title>
        <authorList>
            <consortium name="DOE Joint Genome Institute"/>
            <person name="Lebreton A."/>
            <person name="Tang N."/>
            <person name="Kuo A."/>
            <person name="LaButti K."/>
            <person name="Drula E."/>
            <person name="Barry K."/>
            <person name="Clum A."/>
            <person name="Lipzen A."/>
            <person name="Mousain D."/>
            <person name="Ng V."/>
            <person name="Wang R."/>
            <person name="Wang X."/>
            <person name="Dai Y."/>
            <person name="Henrissat B."/>
            <person name="Grigoriev I.V."/>
            <person name="Guerin-Laguette A."/>
            <person name="Yu F."/>
            <person name="Martin F.M."/>
        </authorList>
    </citation>
    <scope>NUCLEOTIDE SEQUENCE</scope>
    <source>
        <strain evidence="3">QP</strain>
    </source>
</reference>
<feature type="region of interest" description="Disordered" evidence="1">
    <location>
        <begin position="240"/>
        <end position="329"/>
    </location>
</feature>
<feature type="transmembrane region" description="Helical" evidence="2">
    <location>
        <begin position="113"/>
        <end position="138"/>
    </location>
</feature>
<feature type="region of interest" description="Disordered" evidence="1">
    <location>
        <begin position="475"/>
        <end position="496"/>
    </location>
</feature>
<evidence type="ECO:0000256" key="1">
    <source>
        <dbReference type="SAM" id="MobiDB-lite"/>
    </source>
</evidence>
<dbReference type="EMBL" id="JAKELL010000062">
    <property type="protein sequence ID" value="KAH8985550.1"/>
    <property type="molecule type" value="Genomic_DNA"/>
</dbReference>
<name>A0AAD4LDM4_9AGAM</name>
<gene>
    <name evidence="3" type="ORF">EDB92DRAFT_1818612</name>
</gene>
<keyword evidence="4" id="KW-1185">Reference proteome</keyword>
<feature type="region of interest" description="Disordered" evidence="1">
    <location>
        <begin position="145"/>
        <end position="177"/>
    </location>
</feature>
<feature type="region of interest" description="Disordered" evidence="1">
    <location>
        <begin position="363"/>
        <end position="442"/>
    </location>
</feature>
<protein>
    <submittedName>
        <fullName evidence="3">Uncharacterized protein</fullName>
    </submittedName>
</protein>
<feature type="compositionally biased region" description="Low complexity" evidence="1">
    <location>
        <begin position="311"/>
        <end position="323"/>
    </location>
</feature>
<keyword evidence="2" id="KW-1133">Transmembrane helix</keyword>
<evidence type="ECO:0000313" key="3">
    <source>
        <dbReference type="EMBL" id="KAH8985550.1"/>
    </source>
</evidence>
<dbReference type="Proteomes" id="UP001201163">
    <property type="component" value="Unassembled WGS sequence"/>
</dbReference>
<proteinExistence type="predicted"/>
<evidence type="ECO:0000313" key="4">
    <source>
        <dbReference type="Proteomes" id="UP001201163"/>
    </source>
</evidence>
<comment type="caution">
    <text evidence="3">The sequence shown here is derived from an EMBL/GenBank/DDBJ whole genome shotgun (WGS) entry which is preliminary data.</text>
</comment>
<keyword evidence="2" id="KW-0472">Membrane</keyword>
<sequence length="643" mass="68993">MYLHDMLYKVLINKIKTIKAIGKAPAIRSFNVQRSSDDLGTTLTASTLSIFSGQISHPFTPPVGGVLHHHRQALGAKVEGLSCAKTKMSTTTAESLATATPSSTPQSSSKNKLTIIIVAAVGSFLFIVALVLIIVPFARRRALRRKNKQAESSSSSDVTSTTVNSRREVHNRTVSADASVPLLEPDFSTSNLEHSRFVTLTTQPDAYTQSSPPPTPSTVYSPLSPHLFAPTFRSFTAHPPLFDSEPRIPSRSRFTRSAPQQPLRHTRTRIARVHMDTLPEDLAMDKPPRGPSPTSTSSGPHVPAPAPPHISSPSSSRASSPTSAPSPPLVPLSPGSWLHIPKAAGIPLISAFRQSISSVASKGSSLPTMQHYPSFSHSQNAGTASTRSSQTFYSVGSGRPTDGHGAPPSPAPPLPPLPSEHGELPRPPVPRLKPGGGGERVPQVHLNVSESHHPASRQASMEYAQNPAMSAVPGILRPGEKSRPVSSTVGSRQRGGGREVEWEWGCGREQCAGESEIVAERGKLPSSENKRYMEPWTVDLLCKNWQLERAAAVKSVHCGGESAGSSHGTHLNSKLIFNTSPHVISSCRLANYRFGTNPFHNKLGGTDANPLLASFRISHADKLVERRRSGKQKWGDAKGYCTG</sequence>
<organism evidence="3 4">
    <name type="scientific">Lactarius akahatsu</name>
    <dbReference type="NCBI Taxonomy" id="416441"/>
    <lineage>
        <taxon>Eukaryota</taxon>
        <taxon>Fungi</taxon>
        <taxon>Dikarya</taxon>
        <taxon>Basidiomycota</taxon>
        <taxon>Agaricomycotina</taxon>
        <taxon>Agaricomycetes</taxon>
        <taxon>Russulales</taxon>
        <taxon>Russulaceae</taxon>
        <taxon>Lactarius</taxon>
    </lineage>
</organism>
<feature type="compositionally biased region" description="Basic and acidic residues" evidence="1">
    <location>
        <begin position="273"/>
        <end position="288"/>
    </location>
</feature>
<feature type="compositionally biased region" description="Low complexity" evidence="1">
    <location>
        <begin position="292"/>
        <end position="301"/>
    </location>
</feature>
<evidence type="ECO:0000256" key="2">
    <source>
        <dbReference type="SAM" id="Phobius"/>
    </source>
</evidence>